<dbReference type="GO" id="GO:0005524">
    <property type="term" value="F:ATP binding"/>
    <property type="evidence" value="ECO:0007669"/>
    <property type="project" value="UniProtKB-KW"/>
</dbReference>
<evidence type="ECO:0000313" key="4">
    <source>
        <dbReference type="EMBL" id="KAF9789482.1"/>
    </source>
</evidence>
<keyword evidence="1" id="KW-0547">Nucleotide-binding</keyword>
<evidence type="ECO:0000313" key="5">
    <source>
        <dbReference type="Proteomes" id="UP000736335"/>
    </source>
</evidence>
<reference evidence="4" key="2">
    <citation type="submission" date="2020-11" db="EMBL/GenBank/DDBJ databases">
        <authorList>
            <consortium name="DOE Joint Genome Institute"/>
            <person name="Kuo A."/>
            <person name="Miyauchi S."/>
            <person name="Kiss E."/>
            <person name="Drula E."/>
            <person name="Kohler A."/>
            <person name="Sanchez-Garcia M."/>
            <person name="Andreopoulos B."/>
            <person name="Barry K.W."/>
            <person name="Bonito G."/>
            <person name="Buee M."/>
            <person name="Carver A."/>
            <person name="Chen C."/>
            <person name="Cichocki N."/>
            <person name="Clum A."/>
            <person name="Culley D."/>
            <person name="Crous P.W."/>
            <person name="Fauchery L."/>
            <person name="Girlanda M."/>
            <person name="Hayes R."/>
            <person name="Keri Z."/>
            <person name="Labutti K."/>
            <person name="Lipzen A."/>
            <person name="Lombard V."/>
            <person name="Magnuson J."/>
            <person name="Maillard F."/>
            <person name="Morin E."/>
            <person name="Murat C."/>
            <person name="Nolan M."/>
            <person name="Ohm R."/>
            <person name="Pangilinan J."/>
            <person name="Pereira M."/>
            <person name="Perotto S."/>
            <person name="Peter M."/>
            <person name="Riley R."/>
            <person name="Sitrit Y."/>
            <person name="Stielow B."/>
            <person name="Szollosi G."/>
            <person name="Zifcakova L."/>
            <person name="Stursova M."/>
            <person name="Spatafora J.W."/>
            <person name="Tedersoo L."/>
            <person name="Vaario L.-M."/>
            <person name="Yamada A."/>
            <person name="Yan M."/>
            <person name="Wang P."/>
            <person name="Xu J."/>
            <person name="Bruns T."/>
            <person name="Baldrian P."/>
            <person name="Vilgalys R."/>
            <person name="Henrissat B."/>
            <person name="Grigoriev I.V."/>
            <person name="Hibbett D."/>
            <person name="Nagy L.G."/>
            <person name="Martin F.M."/>
        </authorList>
    </citation>
    <scope>NUCLEOTIDE SEQUENCE</scope>
    <source>
        <strain evidence="4">UH-Tt-Lm1</strain>
    </source>
</reference>
<dbReference type="OrthoDB" id="346907at2759"/>
<dbReference type="PANTHER" id="PTHR44329">
    <property type="entry name" value="SERINE/THREONINE-PROTEIN KINASE TNNI3K-RELATED"/>
    <property type="match status" value="1"/>
</dbReference>
<dbReference type="InterPro" id="IPR011009">
    <property type="entry name" value="Kinase-like_dom_sf"/>
</dbReference>
<dbReference type="InterPro" id="IPR051681">
    <property type="entry name" value="Ser/Thr_Kinases-Pseudokinases"/>
</dbReference>
<dbReference type="PROSITE" id="PS50011">
    <property type="entry name" value="PROTEIN_KINASE_DOM"/>
    <property type="match status" value="1"/>
</dbReference>
<keyword evidence="5" id="KW-1185">Reference proteome</keyword>
<dbReference type="Proteomes" id="UP000736335">
    <property type="component" value="Unassembled WGS sequence"/>
</dbReference>
<dbReference type="EMBL" id="WIUZ02000003">
    <property type="protein sequence ID" value="KAF9789482.1"/>
    <property type="molecule type" value="Genomic_DNA"/>
</dbReference>
<dbReference type="PROSITE" id="PS00108">
    <property type="entry name" value="PROTEIN_KINASE_ST"/>
    <property type="match status" value="1"/>
</dbReference>
<evidence type="ECO:0000256" key="1">
    <source>
        <dbReference type="ARBA" id="ARBA00022741"/>
    </source>
</evidence>
<accession>A0A9P6HKV0</accession>
<dbReference type="AlphaFoldDB" id="A0A9P6HKV0"/>
<sequence length="569" mass="63416">MATRTGGVNASVLSHRLDILNRYAAGPSPAHQVFGKVGTIIALIKDRMIVDEEAVQLSEYCFNACETLKTAVFGKDAEHLNEAVTSALEDLNRVMCGIERTLRRVASTPHAKFNKDKVEGHKLEIRQLLDVIAVPSTQPGDDNVVEDSISILPDHSGDTATTSFTENACTQLIRRTFTPHELPLLIDAIFSSDDEGDMILRLSGDDAQNFTDVIDEALETLDLSPRIRKKCLKALYRTCGRNAILPRSSQIPHCYDRQGVALCQGGFADVWKGRYRDRDVAVKVIRTFSQKDLQRMVGRLCKEVVTWKALRHPNVLPLLGVTMNEVHFAMVSEWMENGNLNEFLKANPDANRLELLADVARGLIYIHDQEMVHGDLKGANILIDQTRQARVADFSLLTIVSDSSNQMSSGSHTQGGTARWMSPELIEPKRFGCENSRPTRQSDCYALGMVIYEAITGHFPFHKHADLMVFLKVLGGKRPSREAGFTDSLWEMVGLCWEPQPSARPSIDDVLQCLERDSDPAESRPEVDGEMEDGDGWDSMNNSFGKLFSSSLSLRFLMILGVQTQDSRH</sequence>
<evidence type="ECO:0000259" key="3">
    <source>
        <dbReference type="PROSITE" id="PS50011"/>
    </source>
</evidence>
<dbReference type="Gene3D" id="1.10.510.10">
    <property type="entry name" value="Transferase(Phosphotransferase) domain 1"/>
    <property type="match status" value="1"/>
</dbReference>
<dbReference type="Pfam" id="PF07714">
    <property type="entry name" value="PK_Tyr_Ser-Thr"/>
    <property type="match status" value="1"/>
</dbReference>
<dbReference type="InterPro" id="IPR001245">
    <property type="entry name" value="Ser-Thr/Tyr_kinase_cat_dom"/>
</dbReference>
<evidence type="ECO:0000256" key="2">
    <source>
        <dbReference type="ARBA" id="ARBA00022840"/>
    </source>
</evidence>
<protein>
    <submittedName>
        <fullName evidence="4">Kinase-like domain-containing protein</fullName>
    </submittedName>
</protein>
<dbReference type="InterPro" id="IPR000719">
    <property type="entry name" value="Prot_kinase_dom"/>
</dbReference>
<dbReference type="PRINTS" id="PR00109">
    <property type="entry name" value="TYRKINASE"/>
</dbReference>
<dbReference type="GO" id="GO:0004674">
    <property type="term" value="F:protein serine/threonine kinase activity"/>
    <property type="evidence" value="ECO:0007669"/>
    <property type="project" value="TreeGrafter"/>
</dbReference>
<keyword evidence="2" id="KW-0067">ATP-binding</keyword>
<organism evidence="4 5">
    <name type="scientific">Thelephora terrestris</name>
    <dbReference type="NCBI Taxonomy" id="56493"/>
    <lineage>
        <taxon>Eukaryota</taxon>
        <taxon>Fungi</taxon>
        <taxon>Dikarya</taxon>
        <taxon>Basidiomycota</taxon>
        <taxon>Agaricomycotina</taxon>
        <taxon>Agaricomycetes</taxon>
        <taxon>Thelephorales</taxon>
        <taxon>Thelephoraceae</taxon>
        <taxon>Thelephora</taxon>
    </lineage>
</organism>
<dbReference type="SUPFAM" id="SSF56112">
    <property type="entry name" value="Protein kinase-like (PK-like)"/>
    <property type="match status" value="1"/>
</dbReference>
<feature type="domain" description="Protein kinase" evidence="3">
    <location>
        <begin position="256"/>
        <end position="522"/>
    </location>
</feature>
<name>A0A9P6HKV0_9AGAM</name>
<proteinExistence type="predicted"/>
<dbReference type="SMART" id="SM00220">
    <property type="entry name" value="S_TKc"/>
    <property type="match status" value="1"/>
</dbReference>
<gene>
    <name evidence="4" type="ORF">BJ322DRAFT_538366</name>
</gene>
<reference evidence="4" key="1">
    <citation type="journal article" date="2020" name="Nat. Commun.">
        <title>Large-scale genome sequencing of mycorrhizal fungi provides insights into the early evolution of symbiotic traits.</title>
        <authorList>
            <person name="Miyauchi S."/>
            <person name="Kiss E."/>
            <person name="Kuo A."/>
            <person name="Drula E."/>
            <person name="Kohler A."/>
            <person name="Sanchez-Garcia M."/>
            <person name="Morin E."/>
            <person name="Andreopoulos B."/>
            <person name="Barry K.W."/>
            <person name="Bonito G."/>
            <person name="Buee M."/>
            <person name="Carver A."/>
            <person name="Chen C."/>
            <person name="Cichocki N."/>
            <person name="Clum A."/>
            <person name="Culley D."/>
            <person name="Crous P.W."/>
            <person name="Fauchery L."/>
            <person name="Girlanda M."/>
            <person name="Hayes R.D."/>
            <person name="Keri Z."/>
            <person name="LaButti K."/>
            <person name="Lipzen A."/>
            <person name="Lombard V."/>
            <person name="Magnuson J."/>
            <person name="Maillard F."/>
            <person name="Murat C."/>
            <person name="Nolan M."/>
            <person name="Ohm R.A."/>
            <person name="Pangilinan J."/>
            <person name="Pereira M.F."/>
            <person name="Perotto S."/>
            <person name="Peter M."/>
            <person name="Pfister S."/>
            <person name="Riley R."/>
            <person name="Sitrit Y."/>
            <person name="Stielow J.B."/>
            <person name="Szollosi G."/>
            <person name="Zifcakova L."/>
            <person name="Stursova M."/>
            <person name="Spatafora J.W."/>
            <person name="Tedersoo L."/>
            <person name="Vaario L.M."/>
            <person name="Yamada A."/>
            <person name="Yan M."/>
            <person name="Wang P."/>
            <person name="Xu J."/>
            <person name="Bruns T."/>
            <person name="Baldrian P."/>
            <person name="Vilgalys R."/>
            <person name="Dunand C."/>
            <person name="Henrissat B."/>
            <person name="Grigoriev I.V."/>
            <person name="Hibbett D."/>
            <person name="Nagy L.G."/>
            <person name="Martin F.M."/>
        </authorList>
    </citation>
    <scope>NUCLEOTIDE SEQUENCE</scope>
    <source>
        <strain evidence="4">UH-Tt-Lm1</strain>
    </source>
</reference>
<comment type="caution">
    <text evidence="4">The sequence shown here is derived from an EMBL/GenBank/DDBJ whole genome shotgun (WGS) entry which is preliminary data.</text>
</comment>
<dbReference type="PANTHER" id="PTHR44329:SF298">
    <property type="entry name" value="MIXED LINEAGE KINASE DOMAIN-LIKE PROTEIN"/>
    <property type="match status" value="1"/>
</dbReference>
<keyword evidence="4" id="KW-0418">Kinase</keyword>
<dbReference type="InterPro" id="IPR008271">
    <property type="entry name" value="Ser/Thr_kinase_AS"/>
</dbReference>
<keyword evidence="4" id="KW-0808">Transferase</keyword>